<evidence type="ECO:0000256" key="5">
    <source>
        <dbReference type="SAM" id="MobiDB-lite"/>
    </source>
</evidence>
<comment type="similarity">
    <text evidence="2">Belongs to the citrate synthase family.</text>
</comment>
<dbReference type="InterPro" id="IPR002020">
    <property type="entry name" value="Citrate_synthase"/>
</dbReference>
<dbReference type="EC" id="2.3.3.16" evidence="3"/>
<dbReference type="InterPro" id="IPR036969">
    <property type="entry name" value="Citrate_synthase_sf"/>
</dbReference>
<dbReference type="AlphaFoldDB" id="A0A4Q7N9Y0"/>
<dbReference type="UniPathway" id="UPA00223">
    <property type="reaction ID" value="UER00717"/>
</dbReference>
<dbReference type="Gene3D" id="1.10.230.10">
    <property type="entry name" value="Cytochrome P450-Terp, domain 2"/>
    <property type="match status" value="1"/>
</dbReference>
<dbReference type="EMBL" id="SGXC01000003">
    <property type="protein sequence ID" value="RZS78923.1"/>
    <property type="molecule type" value="Genomic_DNA"/>
</dbReference>
<evidence type="ECO:0000256" key="2">
    <source>
        <dbReference type="ARBA" id="ARBA00010566"/>
    </source>
</evidence>
<proteinExistence type="inferred from homology"/>
<dbReference type="GO" id="GO:0036440">
    <property type="term" value="F:citrate synthase activity"/>
    <property type="evidence" value="ECO:0007669"/>
    <property type="project" value="UniProtKB-EC"/>
</dbReference>
<dbReference type="RefSeq" id="WP_165404803.1">
    <property type="nucleotide sequence ID" value="NZ_SGXC01000003.1"/>
</dbReference>
<gene>
    <name evidence="6" type="ORF">EV675_5580</name>
</gene>
<comment type="pathway">
    <text evidence="1">Carbohydrate metabolism; tricarboxylic acid cycle; isocitrate from oxaloacetate: step 1/2.</text>
</comment>
<dbReference type="InterPro" id="IPR016142">
    <property type="entry name" value="Citrate_synth-like_lrg_a-sub"/>
</dbReference>
<keyword evidence="4" id="KW-0808">Transferase</keyword>
<evidence type="ECO:0000313" key="6">
    <source>
        <dbReference type="EMBL" id="RZS78923.1"/>
    </source>
</evidence>
<protein>
    <recommendedName>
        <fullName evidence="3">citrate synthase (unknown stereospecificity)</fullName>
        <ecNumber evidence="3">2.3.3.16</ecNumber>
    </recommendedName>
</protein>
<evidence type="ECO:0000256" key="1">
    <source>
        <dbReference type="ARBA" id="ARBA00004751"/>
    </source>
</evidence>
<dbReference type="Pfam" id="PF00285">
    <property type="entry name" value="Citrate_synt"/>
    <property type="match status" value="1"/>
</dbReference>
<name>A0A4Q7N9Y0_9BURK</name>
<dbReference type="InterPro" id="IPR009061">
    <property type="entry name" value="DNA-bd_dom_put_sf"/>
</dbReference>
<dbReference type="Proteomes" id="UP000292445">
    <property type="component" value="Unassembled WGS sequence"/>
</dbReference>
<dbReference type="GO" id="GO:0005975">
    <property type="term" value="P:carbohydrate metabolic process"/>
    <property type="evidence" value="ECO:0007669"/>
    <property type="project" value="TreeGrafter"/>
</dbReference>
<dbReference type="GO" id="GO:0006099">
    <property type="term" value="P:tricarboxylic acid cycle"/>
    <property type="evidence" value="ECO:0007669"/>
    <property type="project" value="UniProtKB-UniPathway"/>
</dbReference>
<organism evidence="6 7">
    <name type="scientific">Pigmentiphaga kullae</name>
    <dbReference type="NCBI Taxonomy" id="151784"/>
    <lineage>
        <taxon>Bacteria</taxon>
        <taxon>Pseudomonadati</taxon>
        <taxon>Pseudomonadota</taxon>
        <taxon>Betaproteobacteria</taxon>
        <taxon>Burkholderiales</taxon>
        <taxon>Alcaligenaceae</taxon>
        <taxon>Pigmentiphaga</taxon>
    </lineage>
</organism>
<feature type="region of interest" description="Disordered" evidence="5">
    <location>
        <begin position="54"/>
        <end position="78"/>
    </location>
</feature>
<dbReference type="SUPFAM" id="SSF46955">
    <property type="entry name" value="Putative DNA-binding domain"/>
    <property type="match status" value="1"/>
</dbReference>
<reference evidence="6 7" key="1">
    <citation type="submission" date="2019-02" db="EMBL/GenBank/DDBJ databases">
        <title>Genomic Encyclopedia of Type Strains, Phase IV (KMG-IV): sequencing the most valuable type-strain genomes for metagenomic binning, comparative biology and taxonomic classification.</title>
        <authorList>
            <person name="Goeker M."/>
        </authorList>
    </citation>
    <scope>NUCLEOTIDE SEQUENCE [LARGE SCALE GENOMIC DNA]</scope>
    <source>
        <strain evidence="6 7">K24</strain>
    </source>
</reference>
<dbReference type="SUPFAM" id="SSF48256">
    <property type="entry name" value="Citrate synthase"/>
    <property type="match status" value="1"/>
</dbReference>
<keyword evidence="7" id="KW-1185">Reference proteome</keyword>
<dbReference type="InterPro" id="IPR016143">
    <property type="entry name" value="Citrate_synth-like_sm_a-sub"/>
</dbReference>
<dbReference type="Gene3D" id="1.10.580.10">
    <property type="entry name" value="Citrate Synthase, domain 1"/>
    <property type="match status" value="1"/>
</dbReference>
<dbReference type="PANTHER" id="PTHR11739:SF4">
    <property type="entry name" value="CITRATE SYNTHASE, PEROXISOMAL"/>
    <property type="match status" value="1"/>
</dbReference>
<accession>A0A4Q7N9Y0</accession>
<dbReference type="PANTHER" id="PTHR11739">
    <property type="entry name" value="CITRATE SYNTHASE"/>
    <property type="match status" value="1"/>
</dbReference>
<sequence>MPGIDEVHYMTADDAAQALRVKKQTLYAYVSRGWIRRQRQGDDGPVMYLREDVERMGSRSRARAEGGPTKGGSHQPHWSEPIIQTAVTEITPRGPAYRGLVAVDLAASGERFENLAELLWTGVRPEEPETWPPEPLPALAAHVFRKLDGAMEPIQYFGVAVSLLAVAGDPRHDTRHGTTLADARAALSLFAGCLGYLGPEAGFVMGREGETLAAHILRAVGAQASPVRERAVNAALVLLADHHLTPQAVAVRLAASSGASLPHCLNAALSVHSNSRSRRVYRRIEDLLLEAPDEAGFLERVEESLRSSGRAPGFFHRMYPQGDPRVAPLLSLAAGAQPTRGRRPDWTGYLAAVQARTGMAPTAEAALTVLCHVLGLPRRSPGALYALARSAGWIAHAIEQRMAGVMLRPRARYLG</sequence>
<evidence type="ECO:0000313" key="7">
    <source>
        <dbReference type="Proteomes" id="UP000292445"/>
    </source>
</evidence>
<comment type="caution">
    <text evidence="6">The sequence shown here is derived from an EMBL/GenBank/DDBJ whole genome shotgun (WGS) entry which is preliminary data.</text>
</comment>
<dbReference type="GO" id="GO:0005829">
    <property type="term" value="C:cytosol"/>
    <property type="evidence" value="ECO:0007669"/>
    <property type="project" value="TreeGrafter"/>
</dbReference>
<evidence type="ECO:0000256" key="4">
    <source>
        <dbReference type="ARBA" id="ARBA00022679"/>
    </source>
</evidence>
<evidence type="ECO:0000256" key="3">
    <source>
        <dbReference type="ARBA" id="ARBA00012972"/>
    </source>
</evidence>